<gene>
    <name evidence="10" type="ordered locus">CMS1590</name>
</gene>
<feature type="compositionally biased region" description="Basic and acidic residues" evidence="7">
    <location>
        <begin position="13"/>
        <end position="37"/>
    </location>
</feature>
<evidence type="ECO:0000256" key="5">
    <source>
        <dbReference type="ARBA" id="ARBA00022989"/>
    </source>
</evidence>
<feature type="transmembrane region" description="Helical" evidence="8">
    <location>
        <begin position="165"/>
        <end position="184"/>
    </location>
</feature>
<sequence length="529" mass="58636">MHHRLGGTMIEQKATHDADARETGTRRSMTDRAAKGVRADAGPLTEADGLRAHDWRRTYAIGLVVTDLLVLVWVVFGVQIAWFGFETSDVAFNGDYEGVAVSYSLISLVIIASWMVALGLYGTRGYRVLGTGPQEYRLILDATVRLFGLLAIVAFLGRIDFARGYIIIALPLGLVTLVLSRWMWRQWLNVQRAKGRYSSRVLLIGSEASTGFLARELARQPYAGYHVVGACIPSGVIAATLPGTGIPVLGKLDDLQAAMRAVDADTIVIASNDELSPERIRELSWSLEPGRQHLVVAPSLTDIGGPRIHTRPVAGLPLIHVETPRYEGTKLFAKRAFDIVASTLILVVASPLFLAIAITIRLSTPGPVLFRQERVGINGRPFQMLKFRTMVTDAEARLLELEKQSRDAGNSVLFKMKDDPRVTPIGRFLRRYSLDELMQLVNVLNGSMSLVGPRPPLAREVEAYETKVHRRFLVKPGITGLWQVSGRSNLSWEDSVRLDLYYVENWSIVGDLVILWKTARAVLQREGAY</sequence>
<feature type="transmembrane region" description="Helical" evidence="8">
    <location>
        <begin position="142"/>
        <end position="159"/>
    </location>
</feature>
<dbReference type="EMBL" id="AM849034">
    <property type="protein sequence ID" value="CAQ01701.1"/>
    <property type="molecule type" value="Genomic_DNA"/>
</dbReference>
<evidence type="ECO:0000256" key="2">
    <source>
        <dbReference type="ARBA" id="ARBA00006464"/>
    </source>
</evidence>
<evidence type="ECO:0000259" key="9">
    <source>
        <dbReference type="Pfam" id="PF02397"/>
    </source>
</evidence>
<dbReference type="HOGENOM" id="CLU_024920_3_3_11"/>
<evidence type="ECO:0000256" key="4">
    <source>
        <dbReference type="ARBA" id="ARBA00022692"/>
    </source>
</evidence>
<comment type="similarity">
    <text evidence="2">Belongs to the bacterial sugar transferase family.</text>
</comment>
<name>B0RBG0_CLASE</name>
<dbReference type="Proteomes" id="UP000001318">
    <property type="component" value="Chromosome"/>
</dbReference>
<dbReference type="STRING" id="31964.CMS1590"/>
<feature type="transmembrane region" description="Helical" evidence="8">
    <location>
        <begin position="102"/>
        <end position="121"/>
    </location>
</feature>
<dbReference type="PANTHER" id="PTHR30576">
    <property type="entry name" value="COLANIC BIOSYNTHESIS UDP-GLUCOSE LIPID CARRIER TRANSFERASE"/>
    <property type="match status" value="1"/>
</dbReference>
<keyword evidence="5 8" id="KW-1133">Transmembrane helix</keyword>
<evidence type="ECO:0000313" key="10">
    <source>
        <dbReference type="EMBL" id="CAQ01701.1"/>
    </source>
</evidence>
<dbReference type="eggNOG" id="COG2148">
    <property type="taxonomic scope" value="Bacteria"/>
</dbReference>
<evidence type="ECO:0000256" key="6">
    <source>
        <dbReference type="ARBA" id="ARBA00023136"/>
    </source>
</evidence>
<reference evidence="10 11" key="1">
    <citation type="journal article" date="2008" name="J. Bacteriol.">
        <title>Genome of the actinomycete plant pathogen Clavibacter michiganensis subsp. sepedonicus suggests recent niche adaptation.</title>
        <authorList>
            <person name="Bentley S.D."/>
            <person name="Corton C."/>
            <person name="Brown S.E."/>
            <person name="Barron A."/>
            <person name="Clark L."/>
            <person name="Doggett J."/>
            <person name="Harris B."/>
            <person name="Ormond D."/>
            <person name="Quail M.A."/>
            <person name="May G."/>
            <person name="Francis D."/>
            <person name="Knudson D."/>
            <person name="Parkhill J."/>
            <person name="Ishimaru C.A."/>
        </authorList>
    </citation>
    <scope>NUCLEOTIDE SEQUENCE [LARGE SCALE GENOMIC DNA]</scope>
    <source>
        <strain evidence="11">ATCC 33113 / DSM 20744 / JCM 9667 / LMG 2889 / ICMP 2535 / C-1</strain>
    </source>
</reference>
<comment type="subcellular location">
    <subcellularLocation>
        <location evidence="1">Membrane</location>
        <topology evidence="1">Multi-pass membrane protein</topology>
    </subcellularLocation>
</comment>
<dbReference type="Gene3D" id="3.40.50.720">
    <property type="entry name" value="NAD(P)-binding Rossmann-like Domain"/>
    <property type="match status" value="1"/>
</dbReference>
<proteinExistence type="inferred from homology"/>
<evidence type="ECO:0000256" key="1">
    <source>
        <dbReference type="ARBA" id="ARBA00004141"/>
    </source>
</evidence>
<keyword evidence="4 8" id="KW-0812">Transmembrane</keyword>
<protein>
    <submittedName>
        <fullName evidence="10">Initial glycosyl transferase</fullName>
    </submittedName>
</protein>
<evidence type="ECO:0000256" key="8">
    <source>
        <dbReference type="SAM" id="Phobius"/>
    </source>
</evidence>
<evidence type="ECO:0000256" key="3">
    <source>
        <dbReference type="ARBA" id="ARBA00022679"/>
    </source>
</evidence>
<dbReference type="eggNOG" id="COG1086">
    <property type="taxonomic scope" value="Bacteria"/>
</dbReference>
<feature type="domain" description="Bacterial sugar transferase" evidence="9">
    <location>
        <begin position="334"/>
        <end position="523"/>
    </location>
</feature>
<dbReference type="GO" id="GO:0016020">
    <property type="term" value="C:membrane"/>
    <property type="evidence" value="ECO:0007669"/>
    <property type="project" value="UniProtKB-SubCell"/>
</dbReference>
<feature type="transmembrane region" description="Helical" evidence="8">
    <location>
        <begin position="339"/>
        <end position="360"/>
    </location>
</feature>
<feature type="transmembrane region" description="Helical" evidence="8">
    <location>
        <begin position="59"/>
        <end position="82"/>
    </location>
</feature>
<evidence type="ECO:0000256" key="7">
    <source>
        <dbReference type="SAM" id="MobiDB-lite"/>
    </source>
</evidence>
<dbReference type="AlphaFoldDB" id="B0RBG0"/>
<dbReference type="PANTHER" id="PTHR30576:SF10">
    <property type="entry name" value="SLL5057 PROTEIN"/>
    <property type="match status" value="1"/>
</dbReference>
<keyword evidence="11" id="KW-1185">Reference proteome</keyword>
<dbReference type="InterPro" id="IPR003362">
    <property type="entry name" value="Bact_transf"/>
</dbReference>
<dbReference type="KEGG" id="cms:CMS1590"/>
<evidence type="ECO:0000313" key="11">
    <source>
        <dbReference type="Proteomes" id="UP000001318"/>
    </source>
</evidence>
<dbReference type="NCBIfam" id="TIGR03025">
    <property type="entry name" value="EPS_sugtrans"/>
    <property type="match status" value="1"/>
</dbReference>
<feature type="region of interest" description="Disordered" evidence="7">
    <location>
        <begin position="12"/>
        <end position="37"/>
    </location>
</feature>
<organism evidence="10 11">
    <name type="scientific">Clavibacter sepedonicus</name>
    <name type="common">Clavibacter michiganensis subsp. sepedonicus</name>
    <dbReference type="NCBI Taxonomy" id="31964"/>
    <lineage>
        <taxon>Bacteria</taxon>
        <taxon>Bacillati</taxon>
        <taxon>Actinomycetota</taxon>
        <taxon>Actinomycetes</taxon>
        <taxon>Micrococcales</taxon>
        <taxon>Microbacteriaceae</taxon>
        <taxon>Clavibacter</taxon>
    </lineage>
</organism>
<accession>B0RBG0</accession>
<keyword evidence="6 8" id="KW-0472">Membrane</keyword>
<dbReference type="Pfam" id="PF13727">
    <property type="entry name" value="CoA_binding_3"/>
    <property type="match status" value="1"/>
</dbReference>
<dbReference type="Pfam" id="PF02397">
    <property type="entry name" value="Bac_transf"/>
    <property type="match status" value="1"/>
</dbReference>
<dbReference type="InterPro" id="IPR017475">
    <property type="entry name" value="EPS_sugar_tfrase"/>
</dbReference>
<dbReference type="GO" id="GO:0016780">
    <property type="term" value="F:phosphotransferase activity, for other substituted phosphate groups"/>
    <property type="evidence" value="ECO:0007669"/>
    <property type="project" value="TreeGrafter"/>
</dbReference>
<keyword evidence="3 10" id="KW-0808">Transferase</keyword>